<organism evidence="2 3">
    <name type="scientific">Pseudozyma antarctica</name>
    <name type="common">Yeast</name>
    <name type="synonym">Candida antarctica</name>
    <dbReference type="NCBI Taxonomy" id="84753"/>
    <lineage>
        <taxon>Eukaryota</taxon>
        <taxon>Fungi</taxon>
        <taxon>Dikarya</taxon>
        <taxon>Basidiomycota</taxon>
        <taxon>Ustilaginomycotina</taxon>
        <taxon>Ustilaginomycetes</taxon>
        <taxon>Ustilaginales</taxon>
        <taxon>Ustilaginaceae</taxon>
        <taxon>Moesziomyces</taxon>
    </lineage>
</organism>
<keyword evidence="3" id="KW-1185">Reference proteome</keyword>
<gene>
    <name evidence="2" type="ORF">PSANT_00480</name>
</gene>
<dbReference type="EMBL" id="OOIQ01000001">
    <property type="protein sequence ID" value="SPO42797.1"/>
    <property type="molecule type" value="Genomic_DNA"/>
</dbReference>
<accession>A0A5C3FGF2</accession>
<evidence type="ECO:0000313" key="2">
    <source>
        <dbReference type="EMBL" id="SPO42797.1"/>
    </source>
</evidence>
<feature type="region of interest" description="Disordered" evidence="1">
    <location>
        <begin position="33"/>
        <end position="74"/>
    </location>
</feature>
<proteinExistence type="predicted"/>
<dbReference type="OrthoDB" id="2157103at2759"/>
<feature type="compositionally biased region" description="Polar residues" evidence="1">
    <location>
        <begin position="56"/>
        <end position="72"/>
    </location>
</feature>
<comment type="caution">
    <text evidence="2">The sequence shown here is derived from an EMBL/GenBank/DDBJ whole genome shotgun (WGS) entry which is preliminary data.</text>
</comment>
<protein>
    <submittedName>
        <fullName evidence="2">Uncharacterized protein</fullName>
    </submittedName>
</protein>
<reference evidence="2" key="1">
    <citation type="submission" date="2018-03" db="EMBL/GenBank/DDBJ databases">
        <authorList>
            <person name="Guldener U."/>
        </authorList>
    </citation>
    <scope>NUCLEOTIDE SEQUENCE [LARGE SCALE GENOMIC DNA]</scope>
    <source>
        <strain evidence="2">ATCC34888</strain>
    </source>
</reference>
<dbReference type="Proteomes" id="UP000325008">
    <property type="component" value="Unassembled WGS sequence"/>
</dbReference>
<evidence type="ECO:0000256" key="1">
    <source>
        <dbReference type="SAM" id="MobiDB-lite"/>
    </source>
</evidence>
<sequence>MLRCLARTSLAPTQPLGLTRSLSTSTPRHFWKRFVGSTESTKASPPQPTPEPIASASASMLDTDTPSQTAQTAEPVVKGKMLQRDAELLAKLLDRDGGSAAVPIINGSYAEGLGPETKKNMFRLI</sequence>
<dbReference type="AlphaFoldDB" id="A0A5C3FGF2"/>
<name>A0A5C3FGF2_PSEA2</name>
<evidence type="ECO:0000313" key="3">
    <source>
        <dbReference type="Proteomes" id="UP000325008"/>
    </source>
</evidence>